<dbReference type="RefSeq" id="WP_181880466.1">
    <property type="nucleotide sequence ID" value="NZ_UGUU01000002.1"/>
</dbReference>
<evidence type="ECO:0000313" key="2">
    <source>
        <dbReference type="Proteomes" id="UP000254260"/>
    </source>
</evidence>
<organism evidence="1 2">
    <name type="scientific">Ectopseudomonas mendocina</name>
    <name type="common">Pseudomonas mendocina</name>
    <dbReference type="NCBI Taxonomy" id="300"/>
    <lineage>
        <taxon>Bacteria</taxon>
        <taxon>Pseudomonadati</taxon>
        <taxon>Pseudomonadota</taxon>
        <taxon>Gammaproteobacteria</taxon>
        <taxon>Pseudomonadales</taxon>
        <taxon>Pseudomonadaceae</taxon>
        <taxon>Ectopseudomonas</taxon>
    </lineage>
</organism>
<gene>
    <name evidence="1" type="ORF">NCTC10899_05117</name>
</gene>
<name>A0A379PND5_ECTME</name>
<dbReference type="AlphaFoldDB" id="A0A379PND5"/>
<protein>
    <submittedName>
        <fullName evidence="1">Uncharacterized protein</fullName>
    </submittedName>
</protein>
<reference evidence="1 2" key="1">
    <citation type="submission" date="2018-06" db="EMBL/GenBank/DDBJ databases">
        <authorList>
            <consortium name="Pathogen Informatics"/>
            <person name="Doyle S."/>
        </authorList>
    </citation>
    <scope>NUCLEOTIDE SEQUENCE [LARGE SCALE GENOMIC DNA]</scope>
    <source>
        <strain evidence="1 2">NCTC10899</strain>
    </source>
</reference>
<sequence>MSQTYTQEQIREMAKNSVRWKYYAARVAQLVGVSLEEMEREIDQAMERKNAQQA</sequence>
<evidence type="ECO:0000313" key="1">
    <source>
        <dbReference type="EMBL" id="SUE95876.1"/>
    </source>
</evidence>
<accession>A0A379PND5</accession>
<dbReference type="EMBL" id="UGUU01000002">
    <property type="protein sequence ID" value="SUE95876.1"/>
    <property type="molecule type" value="Genomic_DNA"/>
</dbReference>
<dbReference type="Proteomes" id="UP000254260">
    <property type="component" value="Unassembled WGS sequence"/>
</dbReference>
<proteinExistence type="predicted"/>